<organism evidence="2 3">
    <name type="scientific">Haemonchus contortus</name>
    <name type="common">Barber pole worm</name>
    <dbReference type="NCBI Taxonomy" id="6289"/>
    <lineage>
        <taxon>Eukaryota</taxon>
        <taxon>Metazoa</taxon>
        <taxon>Ecdysozoa</taxon>
        <taxon>Nematoda</taxon>
        <taxon>Chromadorea</taxon>
        <taxon>Rhabditida</taxon>
        <taxon>Rhabditina</taxon>
        <taxon>Rhabditomorpha</taxon>
        <taxon>Strongyloidea</taxon>
        <taxon>Trichostrongylidae</taxon>
        <taxon>Haemonchus</taxon>
    </lineage>
</organism>
<feature type="compositionally biased region" description="Basic and acidic residues" evidence="1">
    <location>
        <begin position="60"/>
        <end position="71"/>
    </location>
</feature>
<evidence type="ECO:0000313" key="2">
    <source>
        <dbReference type="Proteomes" id="UP000025227"/>
    </source>
</evidence>
<dbReference type="WBParaSite" id="HCON_00172460-00001">
    <property type="protein sequence ID" value="HCON_00172460-00001"/>
    <property type="gene ID" value="HCON_00172460"/>
</dbReference>
<name>A0A7I5EDX2_HAECO</name>
<sequence length="205" mass="23415">MSNPQNQARVTVIDKAPISEKALDLLNLEPSFSIAQGIRPSTYRQVVTGLHQLRDQLRTNAVRREPRRNETESEQSMLTPIPFPRSFYSEPEPSPVEDVKFRVLSSGVLEVFKRHMRERFSNLTNAQWEGLREIRKRVADGEIRLSVSDKGGEFVVSAFPGLGDHETPPQRYFCLLWLYGKGVPHPVSQAECFMGIYWKDSKVGQ</sequence>
<dbReference type="Proteomes" id="UP000025227">
    <property type="component" value="Unplaced"/>
</dbReference>
<dbReference type="AlphaFoldDB" id="A0A7I5EDX2"/>
<feature type="region of interest" description="Disordered" evidence="1">
    <location>
        <begin position="60"/>
        <end position="84"/>
    </location>
</feature>
<evidence type="ECO:0000256" key="1">
    <source>
        <dbReference type="SAM" id="MobiDB-lite"/>
    </source>
</evidence>
<evidence type="ECO:0000313" key="3">
    <source>
        <dbReference type="WBParaSite" id="HCON_00172460-00001"/>
    </source>
</evidence>
<reference evidence="3" key="1">
    <citation type="submission" date="2020-12" db="UniProtKB">
        <authorList>
            <consortium name="WormBaseParasite"/>
        </authorList>
    </citation>
    <scope>IDENTIFICATION</scope>
    <source>
        <strain evidence="3">MHco3</strain>
    </source>
</reference>
<keyword evidence="2" id="KW-1185">Reference proteome</keyword>
<accession>A0A7I5EDX2</accession>
<dbReference type="OrthoDB" id="10485530at2759"/>
<proteinExistence type="predicted"/>
<protein>
    <submittedName>
        <fullName evidence="3">DUF3375 family protein</fullName>
    </submittedName>
</protein>